<protein>
    <submittedName>
        <fullName evidence="3">Uncharacterized protein</fullName>
    </submittedName>
</protein>
<reference evidence="3 4" key="1">
    <citation type="journal article" date="2017" name="PLoS Biol.">
        <title>The sea cucumber genome provides insights into morphological evolution and visceral regeneration.</title>
        <authorList>
            <person name="Zhang X."/>
            <person name="Sun L."/>
            <person name="Yuan J."/>
            <person name="Sun Y."/>
            <person name="Gao Y."/>
            <person name="Zhang L."/>
            <person name="Li S."/>
            <person name="Dai H."/>
            <person name="Hamel J.F."/>
            <person name="Liu C."/>
            <person name="Yu Y."/>
            <person name="Liu S."/>
            <person name="Lin W."/>
            <person name="Guo K."/>
            <person name="Jin S."/>
            <person name="Xu P."/>
            <person name="Storey K.B."/>
            <person name="Huan P."/>
            <person name="Zhang T."/>
            <person name="Zhou Y."/>
            <person name="Zhang J."/>
            <person name="Lin C."/>
            <person name="Li X."/>
            <person name="Xing L."/>
            <person name="Huo D."/>
            <person name="Sun M."/>
            <person name="Wang L."/>
            <person name="Mercier A."/>
            <person name="Li F."/>
            <person name="Yang H."/>
            <person name="Xiang J."/>
        </authorList>
    </citation>
    <scope>NUCLEOTIDE SEQUENCE [LARGE SCALE GENOMIC DNA]</scope>
    <source>
        <strain evidence="3">Shaxun</strain>
        <tissue evidence="3">Muscle</tissue>
    </source>
</reference>
<feature type="compositionally biased region" description="Basic residues" evidence="1">
    <location>
        <begin position="535"/>
        <end position="547"/>
    </location>
</feature>
<evidence type="ECO:0000313" key="4">
    <source>
        <dbReference type="Proteomes" id="UP000230750"/>
    </source>
</evidence>
<keyword evidence="4" id="KW-1185">Reference proteome</keyword>
<feature type="region of interest" description="Disordered" evidence="1">
    <location>
        <begin position="297"/>
        <end position="336"/>
    </location>
</feature>
<name>A0A2G8LCD4_STIJA</name>
<keyword evidence="2" id="KW-0812">Transmembrane</keyword>
<gene>
    <name evidence="3" type="ORF">BSL78_05195</name>
</gene>
<accession>A0A2G8LCD4</accession>
<sequence length="669" mass="74887">MILTNSKSFVIPKAGSRKRYFEQTLINEMERSNMILTNSKSFVIPKAGSRKRYFEQTLLMKWRATCRQFCSSTTSSVTPFDTCNEQLESARVSYRCNSSIGCIIWDNVKSDSKRNKCPGSSKDKPIMMNHTKLCWEDSCMELMDYCYGHGYSQCAWPPSLASTIGLNTSPSPLDSTDMISGTLDVDGVLQKRKGQYLTTEGYATTGFELIESLAMAIGFAVGAFLVTLLVAIFCLCLTRRRRRKRALRSPYIEEFPMNQIPVYQAVGPALPPNHPTLRMGVGSTSMDVGTYQPILPETDRTKTTLGVSQVDDTTSTEGKNQSGHQLSQKYQKDTKRSNSLVMVKDYQTINKSYTELSSGDSTTAVQGPAYAVLEEGNTDPTYQAKTEGTDTDVVDNNYTALNVETMTDNEEAPPQDGKDVERGEVRHELNEDLVMNVPNGIATDGVESTRPKQLELETEPFRLKFTEVDTKTEYDRGSSTLRAGEQLQSEERQANDDRNVMTFPRQRGQSHHGVSPVQTGAETPSKFSFRSLRLGSKKKMKKSRKKKGSIEGELCLDVKISSPSPTEETAPSIFSAAVPLEQVEIKKMQPQEQVETETLQPPRTLQPLSKSQEALFDDAFEEPFRNRSCSQPMKQTFSPTLSKEYAEIRESWGATYVQNFKVIAESKQE</sequence>
<dbReference type="AlphaFoldDB" id="A0A2G8LCD4"/>
<comment type="caution">
    <text evidence="3">The sequence shown here is derived from an EMBL/GenBank/DDBJ whole genome shotgun (WGS) entry which is preliminary data.</text>
</comment>
<evidence type="ECO:0000256" key="1">
    <source>
        <dbReference type="SAM" id="MobiDB-lite"/>
    </source>
</evidence>
<dbReference type="OrthoDB" id="10675582at2759"/>
<organism evidence="3 4">
    <name type="scientific">Stichopus japonicus</name>
    <name type="common">Sea cucumber</name>
    <dbReference type="NCBI Taxonomy" id="307972"/>
    <lineage>
        <taxon>Eukaryota</taxon>
        <taxon>Metazoa</taxon>
        <taxon>Echinodermata</taxon>
        <taxon>Eleutherozoa</taxon>
        <taxon>Echinozoa</taxon>
        <taxon>Holothuroidea</taxon>
        <taxon>Aspidochirotacea</taxon>
        <taxon>Aspidochirotida</taxon>
        <taxon>Stichopodidae</taxon>
        <taxon>Apostichopus</taxon>
    </lineage>
</organism>
<dbReference type="Proteomes" id="UP000230750">
    <property type="component" value="Unassembled WGS sequence"/>
</dbReference>
<dbReference type="EMBL" id="MRZV01000129">
    <property type="protein sequence ID" value="PIK57914.1"/>
    <property type="molecule type" value="Genomic_DNA"/>
</dbReference>
<proteinExistence type="predicted"/>
<evidence type="ECO:0000313" key="3">
    <source>
        <dbReference type="EMBL" id="PIK57914.1"/>
    </source>
</evidence>
<feature type="compositionally biased region" description="Polar residues" evidence="1">
    <location>
        <begin position="303"/>
        <end position="329"/>
    </location>
</feature>
<keyword evidence="2" id="KW-1133">Transmembrane helix</keyword>
<evidence type="ECO:0000256" key="2">
    <source>
        <dbReference type="SAM" id="Phobius"/>
    </source>
</evidence>
<feature type="region of interest" description="Disordered" evidence="1">
    <location>
        <begin position="473"/>
        <end position="547"/>
    </location>
</feature>
<feature type="compositionally biased region" description="Basic and acidic residues" evidence="1">
    <location>
        <begin position="489"/>
        <end position="499"/>
    </location>
</feature>
<keyword evidence="2" id="KW-0472">Membrane</keyword>
<feature type="transmembrane region" description="Helical" evidence="2">
    <location>
        <begin position="213"/>
        <end position="238"/>
    </location>
</feature>
<feature type="compositionally biased region" description="Polar residues" evidence="1">
    <location>
        <begin position="516"/>
        <end position="528"/>
    </location>
</feature>